<accession>A0A1G6Q7S0</accession>
<reference evidence="4" key="1">
    <citation type="submission" date="2016-10" db="EMBL/GenBank/DDBJ databases">
        <authorList>
            <person name="Varghese N."/>
            <person name="Submissions S."/>
        </authorList>
    </citation>
    <scope>NUCLEOTIDE SEQUENCE [LARGE SCALE GENOMIC DNA]</scope>
    <source>
        <strain evidence="4">DSM 26382</strain>
    </source>
</reference>
<dbReference type="RefSeq" id="WP_017362474.1">
    <property type="nucleotide sequence ID" value="NZ_FMZQ01000007.1"/>
</dbReference>
<evidence type="ECO:0000313" key="4">
    <source>
        <dbReference type="Proteomes" id="UP000199467"/>
    </source>
</evidence>
<dbReference type="Proteomes" id="UP000199467">
    <property type="component" value="Unassembled WGS sequence"/>
</dbReference>
<evidence type="ECO:0000313" key="3">
    <source>
        <dbReference type="EMBL" id="SDC88562.1"/>
    </source>
</evidence>
<keyword evidence="4" id="KW-1185">Reference proteome</keyword>
<feature type="coiled-coil region" evidence="1">
    <location>
        <begin position="12"/>
        <end position="39"/>
    </location>
</feature>
<dbReference type="InterPro" id="IPR035616">
    <property type="entry name" value="MvaT_DBD"/>
</dbReference>
<dbReference type="EMBL" id="FMZQ01000007">
    <property type="protein sequence ID" value="SDC88562.1"/>
    <property type="molecule type" value="Genomic_DNA"/>
</dbReference>
<feature type="domain" description="MvaT DNA-binding" evidence="2">
    <location>
        <begin position="92"/>
        <end position="126"/>
    </location>
</feature>
<dbReference type="Pfam" id="PF22055">
    <property type="entry name" value="MvaT_DBD"/>
    <property type="match status" value="1"/>
</dbReference>
<gene>
    <name evidence="3" type="ORF">SAMN05216576_107310</name>
</gene>
<sequence>MDKGFISNYRARAKTLQEYRDIEQSLRMLEGRLERMKNSEELKREMEFEGKLTALLEEYGLSLTDIVRMLDVKGDRKAAGKPRRKKRAVSFYKNPHTGETVEAPSPSHLVLKAWRKQYGPETVRKWKVPQDSGDVTPA</sequence>
<organism evidence="3 4">
    <name type="scientific">Ectopseudomonas chengduensis</name>
    <dbReference type="NCBI Taxonomy" id="489632"/>
    <lineage>
        <taxon>Bacteria</taxon>
        <taxon>Pseudomonadati</taxon>
        <taxon>Pseudomonadota</taxon>
        <taxon>Gammaproteobacteria</taxon>
        <taxon>Pseudomonadales</taxon>
        <taxon>Pseudomonadaceae</taxon>
        <taxon>Ectopseudomonas</taxon>
    </lineage>
</organism>
<dbReference type="AlphaFoldDB" id="A0A1G6Q7S0"/>
<dbReference type="GeneID" id="57608915"/>
<proteinExistence type="predicted"/>
<evidence type="ECO:0000256" key="1">
    <source>
        <dbReference type="SAM" id="Coils"/>
    </source>
</evidence>
<name>A0A1G6Q7S0_9GAMM</name>
<keyword evidence="1" id="KW-0175">Coiled coil</keyword>
<evidence type="ECO:0000259" key="2">
    <source>
        <dbReference type="Pfam" id="PF22055"/>
    </source>
</evidence>
<dbReference type="NCBIfam" id="NF041859">
    <property type="entry name" value="silencer_MvaTU"/>
    <property type="match status" value="1"/>
</dbReference>
<protein>
    <recommendedName>
        <fullName evidence="2">MvaT DNA-binding domain-containing protein</fullName>
    </recommendedName>
</protein>